<evidence type="ECO:0000313" key="4">
    <source>
        <dbReference type="Proteomes" id="UP000705823"/>
    </source>
</evidence>
<dbReference type="EMBL" id="RKLU01000003">
    <property type="protein sequence ID" value="TQQ81060.1"/>
    <property type="molecule type" value="Genomic_DNA"/>
</dbReference>
<keyword evidence="1" id="KW-0472">Membrane</keyword>
<organism evidence="3 4">
    <name type="scientific">Halonotius terrestris</name>
    <dbReference type="NCBI Taxonomy" id="2487750"/>
    <lineage>
        <taxon>Archaea</taxon>
        <taxon>Methanobacteriati</taxon>
        <taxon>Methanobacteriota</taxon>
        <taxon>Stenosarchaea group</taxon>
        <taxon>Halobacteria</taxon>
        <taxon>Halobacteriales</taxon>
        <taxon>Haloferacaceae</taxon>
        <taxon>Halonotius</taxon>
    </lineage>
</organism>
<dbReference type="Pfam" id="PF24460">
    <property type="entry name" value="DUF7575"/>
    <property type="match status" value="1"/>
</dbReference>
<feature type="transmembrane region" description="Helical" evidence="1">
    <location>
        <begin position="37"/>
        <end position="55"/>
    </location>
</feature>
<dbReference type="AlphaFoldDB" id="A0A8J8P9F2"/>
<keyword evidence="1" id="KW-1133">Transmembrane helix</keyword>
<protein>
    <submittedName>
        <fullName evidence="3">Zinc ribbon domain-containing protein</fullName>
    </submittedName>
</protein>
<feature type="transmembrane region" description="Helical" evidence="1">
    <location>
        <begin position="6"/>
        <end position="30"/>
    </location>
</feature>
<gene>
    <name evidence="3" type="ORF">EGH24_07900</name>
</gene>
<proteinExistence type="predicted"/>
<reference evidence="3" key="1">
    <citation type="submission" date="2019-02" db="EMBL/GenBank/DDBJ databases">
        <title>Halonotius sp. a new haloarchaeum isolated from saline soil.</title>
        <authorList>
            <person name="Duran-Viseras A."/>
            <person name="Sanchez-Porro C."/>
            <person name="Ventosa A."/>
        </authorList>
    </citation>
    <scope>NUCLEOTIDE SEQUENCE</scope>
    <source>
        <strain evidence="3">F15B</strain>
    </source>
</reference>
<name>A0A8J8P9F2_9EURY</name>
<accession>A0A8J8P9F2</accession>
<evidence type="ECO:0000256" key="1">
    <source>
        <dbReference type="SAM" id="Phobius"/>
    </source>
</evidence>
<dbReference type="OrthoDB" id="204947at2157"/>
<dbReference type="InterPro" id="IPR055997">
    <property type="entry name" value="DUF7575"/>
</dbReference>
<evidence type="ECO:0000259" key="2">
    <source>
        <dbReference type="Pfam" id="PF24460"/>
    </source>
</evidence>
<comment type="caution">
    <text evidence="3">The sequence shown here is derived from an EMBL/GenBank/DDBJ whole genome shotgun (WGS) entry which is preliminary data.</text>
</comment>
<keyword evidence="4" id="KW-1185">Reference proteome</keyword>
<feature type="transmembrane region" description="Helical" evidence="1">
    <location>
        <begin position="75"/>
        <end position="94"/>
    </location>
</feature>
<keyword evidence="1" id="KW-0812">Transmembrane</keyword>
<evidence type="ECO:0000313" key="3">
    <source>
        <dbReference type="EMBL" id="TQQ81060.1"/>
    </source>
</evidence>
<feature type="domain" description="DUF7575" evidence="2">
    <location>
        <begin position="113"/>
        <end position="139"/>
    </location>
</feature>
<sequence>MGNSRRVLVTALVAIAGAMLGVAGAGHAYLRRWRRSLLWLTVTIGAGVLLINQYVPNPGELDPFDTGALPTEVTLPLFVIIAISVFDATLLAYLDERNDGGDAAITADAVDDEGGVSCPHCGKTTDAELDFCTWCTEPLTTADDNAAADSDPQSSSEFDL</sequence>
<dbReference type="Proteomes" id="UP000705823">
    <property type="component" value="Unassembled WGS sequence"/>
</dbReference>
<dbReference type="RefSeq" id="WP_142979622.1">
    <property type="nucleotide sequence ID" value="NZ_RKLU01000003.1"/>
</dbReference>